<gene>
    <name evidence="2" type="ORF">Van01_12590</name>
</gene>
<dbReference type="Proteomes" id="UP000647017">
    <property type="component" value="Unassembled WGS sequence"/>
</dbReference>
<keyword evidence="1" id="KW-1133">Transmembrane helix</keyword>
<feature type="transmembrane region" description="Helical" evidence="1">
    <location>
        <begin position="142"/>
        <end position="168"/>
    </location>
</feature>
<evidence type="ECO:0000256" key="1">
    <source>
        <dbReference type="SAM" id="Phobius"/>
    </source>
</evidence>
<evidence type="ECO:0000313" key="3">
    <source>
        <dbReference type="Proteomes" id="UP000647017"/>
    </source>
</evidence>
<feature type="transmembrane region" description="Helical" evidence="1">
    <location>
        <begin position="111"/>
        <end position="130"/>
    </location>
</feature>
<feature type="transmembrane region" description="Helical" evidence="1">
    <location>
        <begin position="43"/>
        <end position="66"/>
    </location>
</feature>
<accession>A0ABQ4HQW7</accession>
<protein>
    <submittedName>
        <fullName evidence="2">Uncharacterized protein</fullName>
    </submittedName>
</protein>
<dbReference type="EMBL" id="BOOZ01000004">
    <property type="protein sequence ID" value="GIJ08045.1"/>
    <property type="molecule type" value="Genomic_DNA"/>
</dbReference>
<name>A0ABQ4HQW7_9ACTN</name>
<feature type="transmembrane region" description="Helical" evidence="1">
    <location>
        <begin position="188"/>
        <end position="205"/>
    </location>
</feature>
<keyword evidence="1" id="KW-0812">Transmembrane</keyword>
<reference evidence="2 3" key="1">
    <citation type="submission" date="2021-01" db="EMBL/GenBank/DDBJ databases">
        <title>Whole genome shotgun sequence of Verrucosispora andamanensis NBRC 109075.</title>
        <authorList>
            <person name="Komaki H."/>
            <person name="Tamura T."/>
        </authorList>
    </citation>
    <scope>NUCLEOTIDE SEQUENCE [LARGE SCALE GENOMIC DNA]</scope>
    <source>
        <strain evidence="2 3">NBRC 109075</strain>
    </source>
</reference>
<proteinExistence type="predicted"/>
<keyword evidence="1" id="KW-0472">Membrane</keyword>
<comment type="caution">
    <text evidence="2">The sequence shown here is derived from an EMBL/GenBank/DDBJ whole genome shotgun (WGS) entry which is preliminary data.</text>
</comment>
<keyword evidence="3" id="KW-1185">Reference proteome</keyword>
<evidence type="ECO:0000313" key="2">
    <source>
        <dbReference type="EMBL" id="GIJ08045.1"/>
    </source>
</evidence>
<organism evidence="2 3">
    <name type="scientific">Micromonospora andamanensis</name>
    <dbReference type="NCBI Taxonomy" id="1287068"/>
    <lineage>
        <taxon>Bacteria</taxon>
        <taxon>Bacillati</taxon>
        <taxon>Actinomycetota</taxon>
        <taxon>Actinomycetes</taxon>
        <taxon>Micromonosporales</taxon>
        <taxon>Micromonosporaceae</taxon>
        <taxon>Micromonospora</taxon>
    </lineage>
</organism>
<sequence length="222" mass="23433">MAWTDPAQRRDDTSPAPAALTIRPVHALPGRVPSPRRTRTRQIPSGFGALLATTLVVGSPWGYEAIRELSIRLPRADGPAGIVTTMLDAMLLGLSWLRWGSADGPETLSGYQLAQNAQVALFLLIVLVVLRRLTAGAPPSRAYRFFGTLGATVVAALLATVGGVLVHLAVDTGIYVGSAMRGELFNELIRALLCGLVVGLLLAAVSTRRPRSRPTVPGLGGN</sequence>